<evidence type="ECO:0000256" key="3">
    <source>
        <dbReference type="PROSITE-ProRule" id="PRU00169"/>
    </source>
</evidence>
<proteinExistence type="predicted"/>
<dbReference type="InterPro" id="IPR000792">
    <property type="entry name" value="Tscrpt_reg_LuxR_C"/>
</dbReference>
<keyword evidence="2" id="KW-0238">DNA-binding</keyword>
<dbReference type="PROSITE" id="PS00622">
    <property type="entry name" value="HTH_LUXR_1"/>
    <property type="match status" value="1"/>
</dbReference>
<dbReference type="InterPro" id="IPR058245">
    <property type="entry name" value="NreC/VraR/RcsB-like_REC"/>
</dbReference>
<dbReference type="InterPro" id="IPR001789">
    <property type="entry name" value="Sig_transdc_resp-reg_receiver"/>
</dbReference>
<evidence type="ECO:0000259" key="5">
    <source>
        <dbReference type="PROSITE" id="PS50110"/>
    </source>
</evidence>
<dbReference type="PRINTS" id="PR00038">
    <property type="entry name" value="HTHLUXR"/>
</dbReference>
<sequence length="217" mass="23845">MNQGSTPLKQIRVLVVDDHPLMRDGIVSMIDSEPDMTVVAQASNGLEAIECFERHRPDVTLMDLQMAKMDGVTAIEAICRAHPGARILVLTTYKGDVQALRALNAGASGYLLKSMIRKELVDALRKAPLGRRQIVPEVAAEIGLHALDEPLSSREIEVLRQVSAGRANKQVAAQLDLSEETVKTHMRNILAKLKARDRTHAVMIALDRGIISGWDRS</sequence>
<feature type="modified residue" description="4-aspartylphosphate" evidence="3">
    <location>
        <position position="63"/>
    </location>
</feature>
<dbReference type="EMBL" id="JAEVLS010000008">
    <property type="protein sequence ID" value="MBM0108542.1"/>
    <property type="molecule type" value="Genomic_DNA"/>
</dbReference>
<dbReference type="SMART" id="SM00421">
    <property type="entry name" value="HTH_LUXR"/>
    <property type="match status" value="1"/>
</dbReference>
<dbReference type="InterPro" id="IPR011006">
    <property type="entry name" value="CheY-like_superfamily"/>
</dbReference>
<dbReference type="PANTHER" id="PTHR43214">
    <property type="entry name" value="TWO-COMPONENT RESPONSE REGULATOR"/>
    <property type="match status" value="1"/>
</dbReference>
<dbReference type="Pfam" id="PF00072">
    <property type="entry name" value="Response_reg"/>
    <property type="match status" value="1"/>
</dbReference>
<dbReference type="InterPro" id="IPR016032">
    <property type="entry name" value="Sig_transdc_resp-reg_C-effctor"/>
</dbReference>
<dbReference type="PROSITE" id="PS50043">
    <property type="entry name" value="HTH_LUXR_2"/>
    <property type="match status" value="1"/>
</dbReference>
<organism evidence="6 7">
    <name type="scientific">Steroidobacter gossypii</name>
    <dbReference type="NCBI Taxonomy" id="2805490"/>
    <lineage>
        <taxon>Bacteria</taxon>
        <taxon>Pseudomonadati</taxon>
        <taxon>Pseudomonadota</taxon>
        <taxon>Gammaproteobacteria</taxon>
        <taxon>Steroidobacterales</taxon>
        <taxon>Steroidobacteraceae</taxon>
        <taxon>Steroidobacter</taxon>
    </lineage>
</organism>
<accession>A0ABS1X5P0</accession>
<evidence type="ECO:0000313" key="7">
    <source>
        <dbReference type="Proteomes" id="UP000661077"/>
    </source>
</evidence>
<protein>
    <submittedName>
        <fullName evidence="6">Response regulator transcription factor</fullName>
    </submittedName>
</protein>
<dbReference type="PANTHER" id="PTHR43214:SF43">
    <property type="entry name" value="TWO-COMPONENT RESPONSE REGULATOR"/>
    <property type="match status" value="1"/>
</dbReference>
<name>A0ABS1X5P0_9GAMM</name>
<evidence type="ECO:0000313" key="6">
    <source>
        <dbReference type="EMBL" id="MBM0108542.1"/>
    </source>
</evidence>
<gene>
    <name evidence="6" type="ORF">JM946_27735</name>
</gene>
<feature type="domain" description="HTH luxR-type" evidence="4">
    <location>
        <begin position="144"/>
        <end position="209"/>
    </location>
</feature>
<comment type="caution">
    <text evidence="6">The sequence shown here is derived from an EMBL/GenBank/DDBJ whole genome shotgun (WGS) entry which is preliminary data.</text>
</comment>
<evidence type="ECO:0000256" key="1">
    <source>
        <dbReference type="ARBA" id="ARBA00022553"/>
    </source>
</evidence>
<dbReference type="PROSITE" id="PS50110">
    <property type="entry name" value="RESPONSE_REGULATORY"/>
    <property type="match status" value="1"/>
</dbReference>
<dbReference type="SMART" id="SM00448">
    <property type="entry name" value="REC"/>
    <property type="match status" value="1"/>
</dbReference>
<dbReference type="Pfam" id="PF00196">
    <property type="entry name" value="GerE"/>
    <property type="match status" value="1"/>
</dbReference>
<dbReference type="Proteomes" id="UP000661077">
    <property type="component" value="Unassembled WGS sequence"/>
</dbReference>
<evidence type="ECO:0000256" key="2">
    <source>
        <dbReference type="ARBA" id="ARBA00023125"/>
    </source>
</evidence>
<dbReference type="SUPFAM" id="SSF52172">
    <property type="entry name" value="CheY-like"/>
    <property type="match status" value="1"/>
</dbReference>
<dbReference type="Gene3D" id="3.40.50.2300">
    <property type="match status" value="1"/>
</dbReference>
<feature type="domain" description="Response regulatory" evidence="5">
    <location>
        <begin position="12"/>
        <end position="128"/>
    </location>
</feature>
<keyword evidence="7" id="KW-1185">Reference proteome</keyword>
<evidence type="ECO:0000259" key="4">
    <source>
        <dbReference type="PROSITE" id="PS50043"/>
    </source>
</evidence>
<dbReference type="CDD" id="cd17535">
    <property type="entry name" value="REC_NarL-like"/>
    <property type="match status" value="1"/>
</dbReference>
<dbReference type="InterPro" id="IPR039420">
    <property type="entry name" value="WalR-like"/>
</dbReference>
<dbReference type="SUPFAM" id="SSF46894">
    <property type="entry name" value="C-terminal effector domain of the bipartite response regulators"/>
    <property type="match status" value="1"/>
</dbReference>
<keyword evidence="1 3" id="KW-0597">Phosphoprotein</keyword>
<reference evidence="6 7" key="1">
    <citation type="journal article" date="2021" name="Int. J. Syst. Evol. Microbiol.">
        <title>Steroidobacter gossypii sp. nov., isolated from soil of cotton cropping field.</title>
        <authorList>
            <person name="Huang R."/>
            <person name="Yang S."/>
            <person name="Zhen C."/>
            <person name="Liu W."/>
        </authorList>
    </citation>
    <scope>NUCLEOTIDE SEQUENCE [LARGE SCALE GENOMIC DNA]</scope>
    <source>
        <strain evidence="6 7">S1-65</strain>
    </source>
</reference>
<dbReference type="RefSeq" id="WP_203170695.1">
    <property type="nucleotide sequence ID" value="NZ_JAEVLS010000008.1"/>
</dbReference>
<dbReference type="CDD" id="cd06170">
    <property type="entry name" value="LuxR_C_like"/>
    <property type="match status" value="1"/>
</dbReference>